<dbReference type="RefSeq" id="WP_098062460.1">
    <property type="nucleotide sequence ID" value="NZ_PDEP01000008.1"/>
</dbReference>
<dbReference type="AlphaFoldDB" id="A0A2H3NWS4"/>
<dbReference type="EMBL" id="PDEP01000008">
    <property type="protein sequence ID" value="PEN06567.1"/>
    <property type="molecule type" value="Genomic_DNA"/>
</dbReference>
<dbReference type="InterPro" id="IPR013022">
    <property type="entry name" value="Xyl_isomerase-like_TIM-brl"/>
</dbReference>
<name>A0A2H3NWS4_9BACT</name>
<keyword evidence="2" id="KW-0255">Endonuclease</keyword>
<evidence type="ECO:0000259" key="1">
    <source>
        <dbReference type="Pfam" id="PF01261"/>
    </source>
</evidence>
<dbReference type="PANTHER" id="PTHR12110">
    <property type="entry name" value="HYDROXYPYRUVATE ISOMERASE"/>
    <property type="match status" value="1"/>
</dbReference>
<dbReference type="Proteomes" id="UP000221024">
    <property type="component" value="Unassembled WGS sequence"/>
</dbReference>
<keyword evidence="2" id="KW-0540">Nuclease</keyword>
<keyword evidence="3" id="KW-1185">Reference proteome</keyword>
<protein>
    <submittedName>
        <fullName evidence="2">AP endonuclease</fullName>
    </submittedName>
</protein>
<dbReference type="Pfam" id="PF01261">
    <property type="entry name" value="AP_endonuc_2"/>
    <property type="match status" value="1"/>
</dbReference>
<dbReference type="Gene3D" id="3.20.20.150">
    <property type="entry name" value="Divalent-metal-dependent TIM barrel enzymes"/>
    <property type="match status" value="1"/>
</dbReference>
<feature type="domain" description="Xylose isomerase-like TIM barrel" evidence="1">
    <location>
        <begin position="24"/>
        <end position="255"/>
    </location>
</feature>
<dbReference type="InterPro" id="IPR036237">
    <property type="entry name" value="Xyl_isomerase-like_sf"/>
</dbReference>
<comment type="caution">
    <text evidence="2">The sequence shown here is derived from an EMBL/GenBank/DDBJ whole genome shotgun (WGS) entry which is preliminary data.</text>
</comment>
<keyword evidence="2" id="KW-0378">Hydrolase</keyword>
<dbReference type="OrthoDB" id="1492324at2"/>
<organism evidence="2 3">
    <name type="scientific">Longimonas halophila</name>
    <dbReference type="NCBI Taxonomy" id="1469170"/>
    <lineage>
        <taxon>Bacteria</taxon>
        <taxon>Pseudomonadati</taxon>
        <taxon>Rhodothermota</taxon>
        <taxon>Rhodothermia</taxon>
        <taxon>Rhodothermales</taxon>
        <taxon>Salisaetaceae</taxon>
        <taxon>Longimonas</taxon>
    </lineage>
</organism>
<evidence type="ECO:0000313" key="3">
    <source>
        <dbReference type="Proteomes" id="UP000221024"/>
    </source>
</evidence>
<dbReference type="PANTHER" id="PTHR12110:SF41">
    <property type="entry name" value="INOSOSE DEHYDRATASE"/>
    <property type="match status" value="1"/>
</dbReference>
<proteinExistence type="predicted"/>
<evidence type="ECO:0000313" key="2">
    <source>
        <dbReference type="EMBL" id="PEN06567.1"/>
    </source>
</evidence>
<dbReference type="GO" id="GO:0004519">
    <property type="term" value="F:endonuclease activity"/>
    <property type="evidence" value="ECO:0007669"/>
    <property type="project" value="UniProtKB-KW"/>
</dbReference>
<dbReference type="InterPro" id="IPR050312">
    <property type="entry name" value="IolE/XylAMocC-like"/>
</dbReference>
<accession>A0A2H3NWS4</accession>
<gene>
    <name evidence="2" type="ORF">CRI93_09820</name>
</gene>
<sequence>MIPVWLTDTVTPDLGRALHYTQLWGLQGVELRTVGGPDDRVPDVNEPQIRQQLEASEFLLSSVAPALFGGPVHDRMMWLNDLARLPEVLSFCQRMRCPRFVIDPFAATPNDADTALDTAADALRQAGEKAAAKDVIVGVKNDLSSLCPTGQDLALLLALVDHANVQAVWDPAAALRAGEDPHAGLDTLAGRITMVRCSDGRIEQGQWNDTIFGAGDIDWTAQLETLHAAGFQGPISLEVYAEPRPKAGLRSATALIRLLGRVQRAG</sequence>
<reference evidence="2 3" key="1">
    <citation type="submission" date="2017-10" db="EMBL/GenBank/DDBJ databases">
        <title>Draft genome of Longimonas halophila.</title>
        <authorList>
            <person name="Goh K.M."/>
            <person name="Shamsir M.S."/>
            <person name="Lim S.W."/>
        </authorList>
    </citation>
    <scope>NUCLEOTIDE SEQUENCE [LARGE SCALE GENOMIC DNA]</scope>
    <source>
        <strain evidence="2 3">KCTC 42399</strain>
    </source>
</reference>
<dbReference type="SUPFAM" id="SSF51658">
    <property type="entry name" value="Xylose isomerase-like"/>
    <property type="match status" value="1"/>
</dbReference>